<evidence type="ECO:0000313" key="4">
    <source>
        <dbReference type="EMBL" id="MBE7698934.1"/>
    </source>
</evidence>
<feature type="transmembrane region" description="Helical" evidence="2">
    <location>
        <begin position="82"/>
        <end position="105"/>
    </location>
</feature>
<feature type="region of interest" description="Disordered" evidence="1">
    <location>
        <begin position="591"/>
        <end position="633"/>
    </location>
</feature>
<dbReference type="InterPro" id="IPR038765">
    <property type="entry name" value="Papain-like_cys_pep_sf"/>
</dbReference>
<gene>
    <name evidence="4" type="ORF">H9623_01255</name>
</gene>
<feature type="transmembrane region" description="Helical" evidence="2">
    <location>
        <begin position="171"/>
        <end position="191"/>
    </location>
</feature>
<feature type="transmembrane region" description="Helical" evidence="2">
    <location>
        <begin position="197"/>
        <end position="215"/>
    </location>
</feature>
<organism evidence="4 5">
    <name type="scientific">Oerskovia douganii</name>
    <dbReference type="NCBI Taxonomy" id="2762210"/>
    <lineage>
        <taxon>Bacteria</taxon>
        <taxon>Bacillati</taxon>
        <taxon>Actinomycetota</taxon>
        <taxon>Actinomycetes</taxon>
        <taxon>Micrococcales</taxon>
        <taxon>Cellulomonadaceae</taxon>
        <taxon>Oerskovia</taxon>
    </lineage>
</organism>
<evidence type="ECO:0000256" key="2">
    <source>
        <dbReference type="SAM" id="Phobius"/>
    </source>
</evidence>
<evidence type="ECO:0000256" key="1">
    <source>
        <dbReference type="SAM" id="MobiDB-lite"/>
    </source>
</evidence>
<dbReference type="SUPFAM" id="SSF54001">
    <property type="entry name" value="Cysteine proteinases"/>
    <property type="match status" value="1"/>
</dbReference>
<dbReference type="Gene3D" id="3.10.620.30">
    <property type="match status" value="1"/>
</dbReference>
<dbReference type="AlphaFoldDB" id="A0A9D5YYI3"/>
<feature type="transmembrane region" description="Helical" evidence="2">
    <location>
        <begin position="236"/>
        <end position="263"/>
    </location>
</feature>
<proteinExistence type="predicted"/>
<dbReference type="Proteomes" id="UP000822993">
    <property type="component" value="Unassembled WGS sequence"/>
</dbReference>
<keyword evidence="5" id="KW-1185">Reference proteome</keyword>
<keyword evidence="2" id="KW-1133">Transmembrane helix</keyword>
<dbReference type="Pfam" id="PF01841">
    <property type="entry name" value="Transglut_core"/>
    <property type="match status" value="1"/>
</dbReference>
<feature type="transmembrane region" description="Helical" evidence="2">
    <location>
        <begin position="642"/>
        <end position="663"/>
    </location>
</feature>
<feature type="transmembrane region" description="Helical" evidence="2">
    <location>
        <begin position="51"/>
        <end position="70"/>
    </location>
</feature>
<protein>
    <submittedName>
        <fullName evidence="4">Transglutaminase domain-containing protein</fullName>
    </submittedName>
</protein>
<dbReference type="InterPro" id="IPR052901">
    <property type="entry name" value="Bact_TGase-like"/>
</dbReference>
<dbReference type="Pfam" id="PF11992">
    <property type="entry name" value="TgpA_N"/>
    <property type="match status" value="1"/>
</dbReference>
<dbReference type="RefSeq" id="WP_193718259.1">
    <property type="nucleotide sequence ID" value="NZ_JACSPN010000001.1"/>
</dbReference>
<sequence length="781" mass="82962">MTATSPRTDHEVQRATVRRVVATTVLVTVATLASFRALSLLIGPGDWTGTGTWFVLGLAVVTCGTRLLLGRGQDGRRRRHDVGFRGLVPTLVGLLVGCWALLAAFGGPTSRGVDLAISSASVDRLLARFTAGQRLIVEEVAPIDASFPLALIAVAGTVLVFLVTDLVVGGLRLPAAAALPLLALWLPPLVIEGSVPPVVFVVTVTALLLLVAVDNPHRTPRRQGSQTTPVRPATHGVRAAGVLASTATIAVLALVAGTAAGAIPQVLRSPWSSFFTSAGPTVRLASDLDMEQNLGARSDEVALTYEFPQDTALGTSSTSIGPLRMFTLTGFDGRGWRRGDSAQGPQVDPDQVLWPESPATSGATAPRTVDVTLRTLRDEKLVLPTEPRSVDVDGEWFYDEARDEVTGNTATAPGMTYSFEVFARDLTAGALRSSTGDDLDDPHLVEVPDTPYRDRIRALAEEITAGTTSRYDAGVALQSFFRDGSNFTYSTTVPDGETDDTVWNFLQDREGYCVQFATSMTMMARTLGIPARLAVGFLPGERTSRSVYQVTGKDSHAWPELYFPGHGWVRFEPTPAVQAGPVPSWADPLIGTPGNGTTPAPGDVPTNLGRPEASPGTVQTTAPSAGAGLGGTDEPTSAGRGWVMGALALVVVLVLSALGWVLARRRRSVAPEPDVESTWTDLVQDLDRLGVRWQRSVTLRNVPAAVARQVEERTGRRLSDPTTDALVALTSELEAQRYARSWSASSPTQLVAWRDAVVSGVRDELSDRPARADGPTALPVG</sequence>
<feature type="transmembrane region" description="Helical" evidence="2">
    <location>
        <begin position="20"/>
        <end position="39"/>
    </location>
</feature>
<dbReference type="PANTHER" id="PTHR42736:SF1">
    <property type="entry name" value="PROTEIN-GLUTAMINE GAMMA-GLUTAMYLTRANSFERASE"/>
    <property type="match status" value="1"/>
</dbReference>
<dbReference type="InterPro" id="IPR021878">
    <property type="entry name" value="TgpA_N"/>
</dbReference>
<reference evidence="4 5" key="1">
    <citation type="submission" date="2020-08" db="EMBL/GenBank/DDBJ databases">
        <title>A Genomic Blueprint of the Chicken Gut Microbiome.</title>
        <authorList>
            <person name="Gilroy R."/>
            <person name="Ravi A."/>
            <person name="Getino M."/>
            <person name="Pursley I."/>
            <person name="Horton D.L."/>
            <person name="Alikhan N.-F."/>
            <person name="Baker D."/>
            <person name="Gharbi K."/>
            <person name="Hall N."/>
            <person name="Watson M."/>
            <person name="Adriaenssens E.M."/>
            <person name="Foster-Nyarko E."/>
            <person name="Jarju S."/>
            <person name="Secka A."/>
            <person name="Antonio M."/>
            <person name="Oren A."/>
            <person name="Chaudhuri R."/>
            <person name="La Ragione R.M."/>
            <person name="Hildebrand F."/>
            <person name="Pallen M.J."/>
        </authorList>
    </citation>
    <scope>NUCLEOTIDE SEQUENCE [LARGE SCALE GENOMIC DNA]</scope>
    <source>
        <strain evidence="4 5">Sa1BUA8</strain>
    </source>
</reference>
<comment type="caution">
    <text evidence="4">The sequence shown here is derived from an EMBL/GenBank/DDBJ whole genome shotgun (WGS) entry which is preliminary data.</text>
</comment>
<dbReference type="PANTHER" id="PTHR42736">
    <property type="entry name" value="PROTEIN-GLUTAMINE GAMMA-GLUTAMYLTRANSFERASE"/>
    <property type="match status" value="1"/>
</dbReference>
<evidence type="ECO:0000313" key="5">
    <source>
        <dbReference type="Proteomes" id="UP000822993"/>
    </source>
</evidence>
<dbReference type="InterPro" id="IPR002931">
    <property type="entry name" value="Transglutaminase-like"/>
</dbReference>
<accession>A0A9D5YYI3</accession>
<name>A0A9D5YYI3_9CELL</name>
<dbReference type="SMART" id="SM00460">
    <property type="entry name" value="TGc"/>
    <property type="match status" value="1"/>
</dbReference>
<feature type="transmembrane region" description="Helical" evidence="2">
    <location>
        <begin position="145"/>
        <end position="164"/>
    </location>
</feature>
<keyword evidence="2" id="KW-0472">Membrane</keyword>
<keyword evidence="2" id="KW-0812">Transmembrane</keyword>
<feature type="compositionally biased region" description="Low complexity" evidence="1">
    <location>
        <begin position="591"/>
        <end position="601"/>
    </location>
</feature>
<dbReference type="EMBL" id="JACSPN010000001">
    <property type="protein sequence ID" value="MBE7698934.1"/>
    <property type="molecule type" value="Genomic_DNA"/>
</dbReference>
<feature type="domain" description="Transglutaminase-like" evidence="3">
    <location>
        <begin position="505"/>
        <end position="575"/>
    </location>
</feature>
<evidence type="ECO:0000259" key="3">
    <source>
        <dbReference type="SMART" id="SM00460"/>
    </source>
</evidence>